<name>A0A8S5MC52_9CAUD</name>
<organism evidence="1">
    <name type="scientific">Podoviridae sp. ct53O25</name>
    <dbReference type="NCBI Taxonomy" id="2826539"/>
    <lineage>
        <taxon>Viruses</taxon>
        <taxon>Duplodnaviria</taxon>
        <taxon>Heunggongvirae</taxon>
        <taxon>Uroviricota</taxon>
        <taxon>Caudoviricetes</taxon>
    </lineage>
</organism>
<reference evidence="1" key="1">
    <citation type="journal article" date="2021" name="Proc. Natl. Acad. Sci. U.S.A.">
        <title>A Catalog of Tens of Thousands of Viruses from Human Metagenomes Reveals Hidden Associations with Chronic Diseases.</title>
        <authorList>
            <person name="Tisza M.J."/>
            <person name="Buck C.B."/>
        </authorList>
    </citation>
    <scope>NUCLEOTIDE SEQUENCE</scope>
    <source>
        <strain evidence="1">Ct53O25</strain>
    </source>
</reference>
<dbReference type="EMBL" id="BK014869">
    <property type="protein sequence ID" value="DAD79663.1"/>
    <property type="molecule type" value="Genomic_DNA"/>
</dbReference>
<proteinExistence type="predicted"/>
<accession>A0A8S5MC52</accession>
<evidence type="ECO:0000313" key="1">
    <source>
        <dbReference type="EMBL" id="DAD79663.1"/>
    </source>
</evidence>
<sequence>MKAINFEKYNLNNDKIFSAMGEMFNVSIELAEGVYGGDLHNHIFNSEEIFIHDSEAEEACDSVGTWNAIRLVHTYEKDNFGEVSSEVEPCKVANMLVYIYGEYLLNQVEHLMANKWDEELTEEDLNIVVEQVEKWLELNLPTESDRYSKREFDVQVWDCYVAY</sequence>
<protein>
    <submittedName>
        <fullName evidence="1">Uncharacterized protein</fullName>
    </submittedName>
</protein>